<accession>V2WI24</accession>
<keyword evidence="2" id="KW-0472">Membrane</keyword>
<reference evidence="3 4" key="1">
    <citation type="journal article" date="2014" name="BMC Genomics">
        <title>Genome and secretome analysis of the hemibiotrophic fungal pathogen, Moniliophthora roreri, which causes frosty pod rot disease of cacao: mechanisms of the biotrophic and necrotrophic phases.</title>
        <authorList>
            <person name="Meinhardt L.W."/>
            <person name="Costa G.G.L."/>
            <person name="Thomazella D.P.T."/>
            <person name="Teixeira P.J.P.L."/>
            <person name="Carazzolle M.F."/>
            <person name="Schuster S.C."/>
            <person name="Carlson J.E."/>
            <person name="Guiltinan M.J."/>
            <person name="Mieczkowski P."/>
            <person name="Farmer A."/>
            <person name="Ramaraj T."/>
            <person name="Crozier J."/>
            <person name="Davis R.E."/>
            <person name="Shao J."/>
            <person name="Melnick R.L."/>
            <person name="Pereira G.A.G."/>
            <person name="Bailey B.A."/>
        </authorList>
    </citation>
    <scope>NUCLEOTIDE SEQUENCE [LARGE SCALE GENOMIC DNA]</scope>
    <source>
        <strain evidence="3 4">MCA 2997</strain>
    </source>
</reference>
<evidence type="ECO:0000256" key="1">
    <source>
        <dbReference type="SAM" id="MobiDB-lite"/>
    </source>
</evidence>
<dbReference type="HOGENOM" id="CLU_093928_0_0_1"/>
<feature type="transmembrane region" description="Helical" evidence="2">
    <location>
        <begin position="123"/>
        <end position="142"/>
    </location>
</feature>
<dbReference type="Proteomes" id="UP000017559">
    <property type="component" value="Unassembled WGS sequence"/>
</dbReference>
<feature type="transmembrane region" description="Helical" evidence="2">
    <location>
        <begin position="91"/>
        <end position="111"/>
    </location>
</feature>
<gene>
    <name evidence="3" type="ORF">Moror_14438</name>
</gene>
<keyword evidence="2" id="KW-0812">Transmembrane</keyword>
<organism evidence="3 4">
    <name type="scientific">Moniliophthora roreri (strain MCA 2997)</name>
    <name type="common">Cocoa frosty pod rot fungus</name>
    <name type="synonym">Crinipellis roreri</name>
    <dbReference type="NCBI Taxonomy" id="1381753"/>
    <lineage>
        <taxon>Eukaryota</taxon>
        <taxon>Fungi</taxon>
        <taxon>Dikarya</taxon>
        <taxon>Basidiomycota</taxon>
        <taxon>Agaricomycotina</taxon>
        <taxon>Agaricomycetes</taxon>
        <taxon>Agaricomycetidae</taxon>
        <taxon>Agaricales</taxon>
        <taxon>Marasmiineae</taxon>
        <taxon>Marasmiaceae</taxon>
        <taxon>Moniliophthora</taxon>
    </lineage>
</organism>
<evidence type="ECO:0000313" key="4">
    <source>
        <dbReference type="Proteomes" id="UP000017559"/>
    </source>
</evidence>
<keyword evidence="4" id="KW-1185">Reference proteome</keyword>
<name>V2WI24_MONRO</name>
<protein>
    <submittedName>
        <fullName evidence="3">Uncharacterized protein</fullName>
    </submittedName>
</protein>
<evidence type="ECO:0000313" key="3">
    <source>
        <dbReference type="EMBL" id="ESK81222.1"/>
    </source>
</evidence>
<feature type="region of interest" description="Disordered" evidence="1">
    <location>
        <begin position="179"/>
        <end position="213"/>
    </location>
</feature>
<feature type="compositionally biased region" description="Acidic residues" evidence="1">
    <location>
        <begin position="184"/>
        <end position="195"/>
    </location>
</feature>
<comment type="caution">
    <text evidence="3">The sequence shown here is derived from an EMBL/GenBank/DDBJ whole genome shotgun (WGS) entry which is preliminary data.</text>
</comment>
<dbReference type="EMBL" id="AWSO01002613">
    <property type="protein sequence ID" value="ESK81222.1"/>
    <property type="molecule type" value="Genomic_DNA"/>
</dbReference>
<feature type="region of interest" description="Disordered" evidence="1">
    <location>
        <begin position="225"/>
        <end position="246"/>
    </location>
</feature>
<proteinExistence type="predicted"/>
<sequence length="246" mass="26863">MTCKIKSKPATAAASFSKSKKDSLPQLSAVNAATLSILHIHSMLLFSVCQDIWHHLEGKASSFSNASALANFTFPSMKTPLASLDEYCGRFWFPQAFMHLFMLALQLLKCLDSHFSIGIPNDLYSMAVYPILLFLFINIVILQPLNPSTDFPSIGDILAEYNPDHNVPDIDDDIEILDHKDSDSSNEDGSGDQDVVEVPPPKHSVHTIKPPAHATPIIEVLACASGSSKTKQKPRPAASSSTVRTM</sequence>
<dbReference type="AlphaFoldDB" id="V2WI24"/>
<keyword evidence="2" id="KW-1133">Transmembrane helix</keyword>
<evidence type="ECO:0000256" key="2">
    <source>
        <dbReference type="SAM" id="Phobius"/>
    </source>
</evidence>
<dbReference type="KEGG" id="mrr:Moror_14438"/>